<evidence type="ECO:0000313" key="2">
    <source>
        <dbReference type="Proteomes" id="UP001230649"/>
    </source>
</evidence>
<protein>
    <submittedName>
        <fullName evidence="1">Uncharacterized protein</fullName>
    </submittedName>
</protein>
<gene>
    <name evidence="1" type="ORF">QFC20_005255</name>
</gene>
<comment type="caution">
    <text evidence="1">The sequence shown here is derived from an EMBL/GenBank/DDBJ whole genome shotgun (WGS) entry which is preliminary data.</text>
</comment>
<accession>A0ACC2VQN7</accession>
<evidence type="ECO:0000313" key="1">
    <source>
        <dbReference type="EMBL" id="KAJ9101374.1"/>
    </source>
</evidence>
<dbReference type="Proteomes" id="UP001230649">
    <property type="component" value="Unassembled WGS sequence"/>
</dbReference>
<proteinExistence type="predicted"/>
<sequence>MLSQSNTLVYYTTLVLALFHASTAIASPTPTTKRDVKNTVQAPPITQSGAAARLRQTSWREIQARNALRKSPLYRRQASAVPYLTCQATYSNLLGVARYPNVELYGGDVLPYEGSYFAETETNCLDICQGISGCIGYFFFAVDQSCFPKAELALDGWTTETDGAAFEGSVTALIGDCATANGAIISQFRSICCNSPAVVDLSQCAVSVDAVTPVARLSNVDLYGFDMDTPEEWLEIPITSESDCIDRCANSEGCVGYFYWPQESTEPRCFLKQSGWGAEAFETNNVPAMTAGSVSGILGQSCAALQGTLTDDVYQRCCNNQ</sequence>
<keyword evidence="2" id="KW-1185">Reference proteome</keyword>
<dbReference type="EMBL" id="JASBWS010000070">
    <property type="protein sequence ID" value="KAJ9101374.1"/>
    <property type="molecule type" value="Genomic_DNA"/>
</dbReference>
<organism evidence="1 2">
    <name type="scientific">Naganishia adeliensis</name>
    <dbReference type="NCBI Taxonomy" id="92952"/>
    <lineage>
        <taxon>Eukaryota</taxon>
        <taxon>Fungi</taxon>
        <taxon>Dikarya</taxon>
        <taxon>Basidiomycota</taxon>
        <taxon>Agaricomycotina</taxon>
        <taxon>Tremellomycetes</taxon>
        <taxon>Filobasidiales</taxon>
        <taxon>Filobasidiaceae</taxon>
        <taxon>Naganishia</taxon>
    </lineage>
</organism>
<reference evidence="1" key="1">
    <citation type="submission" date="2023-04" db="EMBL/GenBank/DDBJ databases">
        <title>Draft Genome sequencing of Naganishia species isolated from polar environments using Oxford Nanopore Technology.</title>
        <authorList>
            <person name="Leo P."/>
            <person name="Venkateswaran K."/>
        </authorList>
    </citation>
    <scope>NUCLEOTIDE SEQUENCE</scope>
    <source>
        <strain evidence="1">MNA-CCFEE 5262</strain>
    </source>
</reference>
<name>A0ACC2VQN7_9TREE</name>